<evidence type="ECO:0000256" key="1">
    <source>
        <dbReference type="SAM" id="MobiDB-lite"/>
    </source>
</evidence>
<evidence type="ECO:0000313" key="3">
    <source>
        <dbReference type="EMBL" id="MBO2439767.1"/>
    </source>
</evidence>
<organism evidence="3 4">
    <name type="scientific">Actinomadura nitritigenes</name>
    <dbReference type="NCBI Taxonomy" id="134602"/>
    <lineage>
        <taxon>Bacteria</taxon>
        <taxon>Bacillati</taxon>
        <taxon>Actinomycetota</taxon>
        <taxon>Actinomycetes</taxon>
        <taxon>Streptosporangiales</taxon>
        <taxon>Thermomonosporaceae</taxon>
        <taxon>Actinomadura</taxon>
    </lineage>
</organism>
<proteinExistence type="predicted"/>
<accession>A0ABS3R0J9</accession>
<keyword evidence="2" id="KW-0812">Transmembrane</keyword>
<dbReference type="EMBL" id="JAGEOK010000012">
    <property type="protein sequence ID" value="MBO2439767.1"/>
    <property type="molecule type" value="Genomic_DNA"/>
</dbReference>
<protein>
    <submittedName>
        <fullName evidence="3">Uncharacterized protein</fullName>
    </submittedName>
</protein>
<name>A0ABS3R0J9_9ACTN</name>
<evidence type="ECO:0000313" key="4">
    <source>
        <dbReference type="Proteomes" id="UP000666915"/>
    </source>
</evidence>
<evidence type="ECO:0000256" key="2">
    <source>
        <dbReference type="SAM" id="Phobius"/>
    </source>
</evidence>
<dbReference type="RefSeq" id="WP_208268208.1">
    <property type="nucleotide sequence ID" value="NZ_BAAAGM010000010.1"/>
</dbReference>
<keyword evidence="4" id="KW-1185">Reference proteome</keyword>
<comment type="caution">
    <text evidence="3">The sequence shown here is derived from an EMBL/GenBank/DDBJ whole genome shotgun (WGS) entry which is preliminary data.</text>
</comment>
<feature type="transmembrane region" description="Helical" evidence="2">
    <location>
        <begin position="124"/>
        <end position="141"/>
    </location>
</feature>
<sequence>MALQIGRYLGRGRTADGEPPAEPRRRWAWPRRTAAAAPADESAGKTVVVRRPRRWARGRHNPVSAMILSAGWAAAFILALGMLLTWGGANPGNGLVHATLTTGRWLATPFHDAFTRPDPKEQLYINWAIAGAVYYVVARALSWMTRF</sequence>
<keyword evidence="2" id="KW-0472">Membrane</keyword>
<gene>
    <name evidence="3" type="ORF">J4557_19780</name>
</gene>
<reference evidence="3 4" key="1">
    <citation type="submission" date="2021-03" db="EMBL/GenBank/DDBJ databases">
        <authorList>
            <person name="Kanchanasin P."/>
            <person name="Saeng-In P."/>
            <person name="Phongsopitanun W."/>
            <person name="Yuki M."/>
            <person name="Kudo T."/>
            <person name="Ohkuma M."/>
            <person name="Tanasupawat S."/>
        </authorList>
    </citation>
    <scope>NUCLEOTIDE SEQUENCE [LARGE SCALE GENOMIC DNA]</scope>
    <source>
        <strain evidence="3 4">L46</strain>
    </source>
</reference>
<feature type="transmembrane region" description="Helical" evidence="2">
    <location>
        <begin position="63"/>
        <end position="86"/>
    </location>
</feature>
<feature type="compositionally biased region" description="Basic and acidic residues" evidence="1">
    <location>
        <begin position="13"/>
        <end position="24"/>
    </location>
</feature>
<keyword evidence="2" id="KW-1133">Transmembrane helix</keyword>
<feature type="region of interest" description="Disordered" evidence="1">
    <location>
        <begin position="1"/>
        <end position="24"/>
    </location>
</feature>
<dbReference type="Proteomes" id="UP000666915">
    <property type="component" value="Unassembled WGS sequence"/>
</dbReference>